<feature type="compositionally biased region" description="Basic and acidic residues" evidence="1">
    <location>
        <begin position="15"/>
        <end position="27"/>
    </location>
</feature>
<accession>Q20XF9</accession>
<sequence>MNSKAAPHCGGACRSDARSRRAPDRGGARAPQKGSQPMISINLVVGFSAVRSAAAAIVDATVDRLLDAAATALRLMDEYRWLAAAAAAAIPLPGHRRVGGALQVVRIRRKP</sequence>
<protein>
    <submittedName>
        <fullName evidence="2">Uncharacterized protein</fullName>
    </submittedName>
</protein>
<evidence type="ECO:0000313" key="2">
    <source>
        <dbReference type="EMBL" id="ABD90177.1"/>
    </source>
</evidence>
<reference evidence="2" key="1">
    <citation type="submission" date="2006-03" db="EMBL/GenBank/DDBJ databases">
        <title>Complete sequence of Rhodopseudomonas palustris BisB18.</title>
        <authorList>
            <consortium name="US DOE Joint Genome Institute"/>
            <person name="Copeland A."/>
            <person name="Lucas S."/>
            <person name="Lapidus A."/>
            <person name="Barry K."/>
            <person name="Detter J.C."/>
            <person name="Glavina del Rio T."/>
            <person name="Hammon N."/>
            <person name="Israni S."/>
            <person name="Dalin E."/>
            <person name="Tice H."/>
            <person name="Pitluck S."/>
            <person name="Chain P."/>
            <person name="Malfatti S."/>
            <person name="Shin M."/>
            <person name="Vergez L."/>
            <person name="Schmutz J."/>
            <person name="Larimer F."/>
            <person name="Land M."/>
            <person name="Hauser L."/>
            <person name="Pelletier D.A."/>
            <person name="Kyrpides N."/>
            <person name="Anderson I."/>
            <person name="Oda Y."/>
            <person name="Harwood C.S."/>
            <person name="Richardson P."/>
        </authorList>
    </citation>
    <scope>NUCLEOTIDE SEQUENCE [LARGE SCALE GENOMIC DNA]</scope>
    <source>
        <strain evidence="2">BisB18</strain>
    </source>
</reference>
<gene>
    <name evidence="2" type="ordered locus">RPC_4655</name>
</gene>
<evidence type="ECO:0000256" key="1">
    <source>
        <dbReference type="SAM" id="MobiDB-lite"/>
    </source>
</evidence>
<name>Q20XF9_RHOPB</name>
<dbReference type="KEGG" id="rpc:RPC_4655"/>
<proteinExistence type="predicted"/>
<dbReference type="AlphaFoldDB" id="Q20XF9"/>
<dbReference type="HOGENOM" id="CLU_2156397_0_0_5"/>
<organism evidence="2">
    <name type="scientific">Rhodopseudomonas palustris (strain BisB18)</name>
    <dbReference type="NCBI Taxonomy" id="316056"/>
    <lineage>
        <taxon>Bacteria</taxon>
        <taxon>Pseudomonadati</taxon>
        <taxon>Pseudomonadota</taxon>
        <taxon>Alphaproteobacteria</taxon>
        <taxon>Hyphomicrobiales</taxon>
        <taxon>Nitrobacteraceae</taxon>
        <taxon>Rhodopseudomonas</taxon>
    </lineage>
</organism>
<dbReference type="STRING" id="316056.RPC_4655"/>
<feature type="region of interest" description="Disordered" evidence="1">
    <location>
        <begin position="1"/>
        <end position="34"/>
    </location>
</feature>
<dbReference type="EMBL" id="CP000301">
    <property type="protein sequence ID" value="ABD90177.1"/>
    <property type="molecule type" value="Genomic_DNA"/>
</dbReference>